<dbReference type="KEGG" id="swd:Swoo_3939"/>
<comment type="similarity">
    <text evidence="4">Belongs to the TonB-dependent receptor family.</text>
</comment>
<dbReference type="AlphaFoldDB" id="B1KFM1"/>
<dbReference type="Gene3D" id="2.170.130.10">
    <property type="entry name" value="TonB-dependent receptor, plug domain"/>
    <property type="match status" value="1"/>
</dbReference>
<feature type="domain" description="TonB-dependent receptor-like beta-barrel" evidence="6">
    <location>
        <begin position="504"/>
        <end position="984"/>
    </location>
</feature>
<dbReference type="STRING" id="392500.Swoo_3939"/>
<dbReference type="SUPFAM" id="SSF56935">
    <property type="entry name" value="Porins"/>
    <property type="match status" value="1"/>
</dbReference>
<dbReference type="Gene3D" id="2.40.170.20">
    <property type="entry name" value="TonB-dependent receptor, beta-barrel domain"/>
    <property type="match status" value="1"/>
</dbReference>
<dbReference type="NCBIfam" id="TIGR01782">
    <property type="entry name" value="TonB-Xanth-Caul"/>
    <property type="match status" value="1"/>
</dbReference>
<dbReference type="InterPro" id="IPR010104">
    <property type="entry name" value="TonB_rcpt_bac"/>
</dbReference>
<keyword evidence="9" id="KW-1185">Reference proteome</keyword>
<feature type="domain" description="TonB-dependent receptor plug" evidence="7">
    <location>
        <begin position="73"/>
        <end position="172"/>
    </location>
</feature>
<dbReference type="PANTHER" id="PTHR40980">
    <property type="entry name" value="PLUG DOMAIN-CONTAINING PROTEIN"/>
    <property type="match status" value="1"/>
</dbReference>
<dbReference type="Pfam" id="PF07715">
    <property type="entry name" value="Plug"/>
    <property type="match status" value="1"/>
</dbReference>
<proteinExistence type="inferred from homology"/>
<evidence type="ECO:0000256" key="2">
    <source>
        <dbReference type="ARBA" id="ARBA00023136"/>
    </source>
</evidence>
<keyword evidence="8" id="KW-0675">Receptor</keyword>
<name>B1KFM1_SHEWM</name>
<dbReference type="Proteomes" id="UP000002168">
    <property type="component" value="Chromosome"/>
</dbReference>
<evidence type="ECO:0000256" key="4">
    <source>
        <dbReference type="RuleBase" id="RU003357"/>
    </source>
</evidence>
<gene>
    <name evidence="8" type="ordered locus">Swoo_3939</name>
</gene>
<keyword evidence="5" id="KW-0732">Signal</keyword>
<evidence type="ECO:0000313" key="8">
    <source>
        <dbReference type="EMBL" id="ACA88196.1"/>
    </source>
</evidence>
<dbReference type="InterPro" id="IPR037066">
    <property type="entry name" value="Plug_dom_sf"/>
</dbReference>
<dbReference type="RefSeq" id="WP_012326526.1">
    <property type="nucleotide sequence ID" value="NC_010506.1"/>
</dbReference>
<feature type="chain" id="PRO_5002767318" evidence="5">
    <location>
        <begin position="44"/>
        <end position="1017"/>
    </location>
</feature>
<dbReference type="PANTHER" id="PTHR40980:SF3">
    <property type="entry name" value="TONB-DEPENDENT RECEPTOR-LIKE BETA-BARREL DOMAIN-CONTAINING PROTEIN"/>
    <property type="match status" value="1"/>
</dbReference>
<reference evidence="8 9" key="1">
    <citation type="submission" date="2008-02" db="EMBL/GenBank/DDBJ databases">
        <title>Complete sequence of Shewanella woodyi ATCC 51908.</title>
        <authorList>
            <consortium name="US DOE Joint Genome Institute"/>
            <person name="Copeland A."/>
            <person name="Lucas S."/>
            <person name="Lapidus A."/>
            <person name="Glavina del Rio T."/>
            <person name="Dalin E."/>
            <person name="Tice H."/>
            <person name="Bruce D."/>
            <person name="Goodwin L."/>
            <person name="Pitluck S."/>
            <person name="Sims D."/>
            <person name="Brettin T."/>
            <person name="Detter J.C."/>
            <person name="Han C."/>
            <person name="Kuske C.R."/>
            <person name="Schmutz J."/>
            <person name="Larimer F."/>
            <person name="Land M."/>
            <person name="Hauser L."/>
            <person name="Kyrpides N."/>
            <person name="Lykidis A."/>
            <person name="Zhao J.-S."/>
            <person name="Richardson P."/>
        </authorList>
    </citation>
    <scope>NUCLEOTIDE SEQUENCE [LARGE SCALE GENOMIC DNA]</scope>
    <source>
        <strain evidence="9">ATCC 51908 / MS32</strain>
    </source>
</reference>
<dbReference type="InterPro" id="IPR012910">
    <property type="entry name" value="Plug_dom"/>
</dbReference>
<comment type="subcellular location">
    <subcellularLocation>
        <location evidence="1 4">Cell outer membrane</location>
    </subcellularLocation>
</comment>
<accession>B1KFM1</accession>
<evidence type="ECO:0000313" key="9">
    <source>
        <dbReference type="Proteomes" id="UP000002168"/>
    </source>
</evidence>
<dbReference type="EMBL" id="CP000961">
    <property type="protein sequence ID" value="ACA88196.1"/>
    <property type="molecule type" value="Genomic_DNA"/>
</dbReference>
<dbReference type="Pfam" id="PF00593">
    <property type="entry name" value="TonB_dep_Rec_b-barrel"/>
    <property type="match status" value="1"/>
</dbReference>
<feature type="signal peptide" evidence="5">
    <location>
        <begin position="1"/>
        <end position="43"/>
    </location>
</feature>
<dbReference type="InterPro" id="IPR000531">
    <property type="entry name" value="Beta-barrel_TonB"/>
</dbReference>
<protein>
    <submittedName>
        <fullName evidence="8">TonB-dependent receptor</fullName>
    </submittedName>
</protein>
<keyword evidence="4" id="KW-0798">TonB box</keyword>
<evidence type="ECO:0000259" key="6">
    <source>
        <dbReference type="Pfam" id="PF00593"/>
    </source>
</evidence>
<organism evidence="8 9">
    <name type="scientific">Shewanella woodyi (strain ATCC 51908 / MS32)</name>
    <dbReference type="NCBI Taxonomy" id="392500"/>
    <lineage>
        <taxon>Bacteria</taxon>
        <taxon>Pseudomonadati</taxon>
        <taxon>Pseudomonadota</taxon>
        <taxon>Gammaproteobacteria</taxon>
        <taxon>Alteromonadales</taxon>
        <taxon>Shewanellaceae</taxon>
        <taxon>Shewanella</taxon>
    </lineage>
</organism>
<evidence type="ECO:0000256" key="5">
    <source>
        <dbReference type="SAM" id="SignalP"/>
    </source>
</evidence>
<dbReference type="eggNOG" id="COG1629">
    <property type="taxonomic scope" value="Bacteria"/>
</dbReference>
<dbReference type="eggNOG" id="COG4771">
    <property type="taxonomic scope" value="Bacteria"/>
</dbReference>
<dbReference type="InterPro" id="IPR036942">
    <property type="entry name" value="Beta-barrel_TonB_sf"/>
</dbReference>
<sequence length="1017" mass="111147" precursor="true">MSNITIRNYIKGLEMRRTNFKKSVLATSIAVVLTSSSPSLAIAAEETNADDNIEIIEVTGIRASSKASINQKRFATSQVDGITAEDIGKLPDVTIADSLQRITGVQITRSAGEGGTIAIRGLPQVGTTMNGEVFLSATTIDTSGANFGDLPAQLFSGLEVFKSAEASRSAKGISGSVDLKTRRPFDMDTGWTFNAAAEASQGSISEETDPNFNGLVSFNNDKFGVLFSAAKQQATLATDYNGYFDTSEDGGIGAANNSHTWGAGPNSGDIRHVVPQGFAAFNKQEERDRDAFQLSVQADLGEGFTLTADAFYSKQERFNNRSGFSQNNRWQSFNDYAFPSDGFTDDAPFTDDDGNEWRGVNAFDMKSYRMQSFTQVNINEEESQNYNLQLDYDNGGALTGGVRMTRAKAEASMRHAYGEGDILSIDQGTLVTGPGGLAPASYCNNGEEIVGDQGGCFAQYSQGIQDQFMLNYDARGEHPHFSGFNQMVNGGKGMRSVGDYMSDLDSYHVGAFSSEGNTDDVGEINTFSTAWNYAFDDMPFITSVDFGVRYEERKVDHDQFTYTSEFGGGCDIAQWKAVDQFYGDECVGVDGAGEMVDGEWTPYTLLAPTRLDEHTSVSYQTDFGNVTGIPGVWVIDPENFRDPRQFQKDVFGNVQRVENAGRTYDVNLNEFSYFLQANFEEGIFSGNFGVKVVETEQYVKQNLVGPSLPHSGLNPDIGDVVTERDYTDVLPSINVAAAVTDDVILRAAYAKNMMPLNLGALGGGKSVGKVFNEECGCLRVVEGSLAGSPDLDPWRSTNYSVSAEWYNGDASMMFISAFNIDIESFVGSGTVMIDEPDDDGVKRGPWPFSTPVQAEGGSIKGLELGARVAFDDFIDVPVLSNFGLDANYTYSDSTQDSDLAKDVYGSDLPFPGMSEDTYNFVLWYEQEDFSTRLAWNSVSPRLITTGGAGVGGQTLYQDTYSQLDFSATYNLNEMFSFYVYGSNILEEYQQTYLENSSQKAFQNVYEARWTLGARMTF</sequence>
<keyword evidence="2 4" id="KW-0472">Membrane</keyword>
<evidence type="ECO:0000259" key="7">
    <source>
        <dbReference type="Pfam" id="PF07715"/>
    </source>
</evidence>
<dbReference type="HOGENOM" id="CLU_006935_2_0_6"/>
<evidence type="ECO:0000256" key="1">
    <source>
        <dbReference type="ARBA" id="ARBA00004442"/>
    </source>
</evidence>
<evidence type="ECO:0000256" key="3">
    <source>
        <dbReference type="ARBA" id="ARBA00023237"/>
    </source>
</evidence>
<dbReference type="GO" id="GO:0009279">
    <property type="term" value="C:cell outer membrane"/>
    <property type="evidence" value="ECO:0007669"/>
    <property type="project" value="UniProtKB-SubCell"/>
</dbReference>
<keyword evidence="3" id="KW-0998">Cell outer membrane</keyword>